<dbReference type="EMBL" id="FNBK01000007">
    <property type="protein sequence ID" value="SDF56725.1"/>
    <property type="molecule type" value="Genomic_DNA"/>
</dbReference>
<dbReference type="STRING" id="660518.SAMN05216218_107134"/>
<name>A0A1G7M4R3_9EURY</name>
<gene>
    <name evidence="2" type="ORF">SAMN05216218_107134</name>
</gene>
<evidence type="ECO:0000256" key="1">
    <source>
        <dbReference type="SAM" id="Phobius"/>
    </source>
</evidence>
<accession>A0A1G7M4R3</accession>
<protein>
    <submittedName>
        <fullName evidence="2">Uncharacterized protein</fullName>
    </submittedName>
</protein>
<evidence type="ECO:0000313" key="3">
    <source>
        <dbReference type="Proteomes" id="UP000199076"/>
    </source>
</evidence>
<sequence>MSTWITAASGLAGLNVLLLASLGFVWLRNYRQFKSPLVLGLLAFSAVMLVENLGAIYFFFSMGMLYASDPTAQQFVVALRGLETIALAVLTYVTWQ</sequence>
<organism evidence="2 3">
    <name type="scientific">Halorientalis regularis</name>
    <dbReference type="NCBI Taxonomy" id="660518"/>
    <lineage>
        <taxon>Archaea</taxon>
        <taxon>Methanobacteriati</taxon>
        <taxon>Methanobacteriota</taxon>
        <taxon>Stenosarchaea group</taxon>
        <taxon>Halobacteria</taxon>
        <taxon>Halobacteriales</taxon>
        <taxon>Haloarculaceae</taxon>
        <taxon>Halorientalis</taxon>
    </lineage>
</organism>
<keyword evidence="3" id="KW-1185">Reference proteome</keyword>
<keyword evidence="1" id="KW-1133">Transmembrane helix</keyword>
<keyword evidence="1" id="KW-0812">Transmembrane</keyword>
<reference evidence="3" key="1">
    <citation type="submission" date="2016-10" db="EMBL/GenBank/DDBJ databases">
        <authorList>
            <person name="Varghese N."/>
            <person name="Submissions S."/>
        </authorList>
    </citation>
    <scope>NUCLEOTIDE SEQUENCE [LARGE SCALE GENOMIC DNA]</scope>
    <source>
        <strain evidence="3">IBRC-M 10760</strain>
    </source>
</reference>
<feature type="transmembrane region" description="Helical" evidence="1">
    <location>
        <begin position="72"/>
        <end position="95"/>
    </location>
</feature>
<dbReference type="InterPro" id="IPR058349">
    <property type="entry name" value="DUF8036"/>
</dbReference>
<feature type="transmembrane region" description="Helical" evidence="1">
    <location>
        <begin position="39"/>
        <end position="60"/>
    </location>
</feature>
<feature type="transmembrane region" description="Helical" evidence="1">
    <location>
        <begin position="6"/>
        <end position="27"/>
    </location>
</feature>
<dbReference type="Pfam" id="PF26119">
    <property type="entry name" value="DUF8036"/>
    <property type="match status" value="1"/>
</dbReference>
<dbReference type="Proteomes" id="UP000199076">
    <property type="component" value="Unassembled WGS sequence"/>
</dbReference>
<keyword evidence="1" id="KW-0472">Membrane</keyword>
<evidence type="ECO:0000313" key="2">
    <source>
        <dbReference type="EMBL" id="SDF56725.1"/>
    </source>
</evidence>
<dbReference type="RefSeq" id="WP_175452849.1">
    <property type="nucleotide sequence ID" value="NZ_FNBK01000007.1"/>
</dbReference>
<proteinExistence type="predicted"/>
<dbReference type="AlphaFoldDB" id="A0A1G7M4R3"/>